<protein>
    <submittedName>
        <fullName evidence="1">Cytochrome P450</fullName>
    </submittedName>
</protein>
<proteinExistence type="predicted"/>
<evidence type="ECO:0000313" key="2">
    <source>
        <dbReference type="Proteomes" id="UP000814140"/>
    </source>
</evidence>
<gene>
    <name evidence="1" type="ORF">BV25DRAFT_236085</name>
</gene>
<reference evidence="1" key="2">
    <citation type="journal article" date="2022" name="New Phytol.">
        <title>Evolutionary transition to the ectomycorrhizal habit in the genomes of a hyperdiverse lineage of mushroom-forming fungi.</title>
        <authorList>
            <person name="Looney B."/>
            <person name="Miyauchi S."/>
            <person name="Morin E."/>
            <person name="Drula E."/>
            <person name="Courty P.E."/>
            <person name="Kohler A."/>
            <person name="Kuo A."/>
            <person name="LaButti K."/>
            <person name="Pangilinan J."/>
            <person name="Lipzen A."/>
            <person name="Riley R."/>
            <person name="Andreopoulos W."/>
            <person name="He G."/>
            <person name="Johnson J."/>
            <person name="Nolan M."/>
            <person name="Tritt A."/>
            <person name="Barry K.W."/>
            <person name="Grigoriev I.V."/>
            <person name="Nagy L.G."/>
            <person name="Hibbett D."/>
            <person name="Henrissat B."/>
            <person name="Matheny P.B."/>
            <person name="Labbe J."/>
            <person name="Martin F.M."/>
        </authorList>
    </citation>
    <scope>NUCLEOTIDE SEQUENCE</scope>
    <source>
        <strain evidence="1">HHB10654</strain>
    </source>
</reference>
<dbReference type="EMBL" id="MU277303">
    <property type="protein sequence ID" value="KAI0055220.1"/>
    <property type="molecule type" value="Genomic_DNA"/>
</dbReference>
<sequence>MMATMPSSAIVTGSSSNIYLVVIIGLVSVLVASYFRSPWRTVPPGPRGLPLLGNIRELADTKWLTSSAPMEEYGEIMYLRVPGQSVILLNSQRVAVDILDKRAKISSSRPRLILGSEIYTGGFDVALAYYGDVWRRLRRTAHEALTTAAVKRYNPIQAKEAAILALDMLADGNEWDTSLRRHSASLIMSALYDHPTIIPGDPIGYESVKKINDHTHRLEFILLPGSNWVQIFPWMKHLPSRIAKWKRLGEYWFDRDTEMFQGLLGKVRDDVLNGVDNDTIGATFVRQQGRNGLSDIEIAWLAGILFSAGADTTSISLSWWLFAILLYPDTQRRAQAELDAVVGRDRVPVFSDLPHLPYIRAMVKETLRWRPALPLGLPHATTEDDWYEGMFIPKGTICFANHKTCNQDAAVYGEDAGRFDPARHLDVDGMIKAVKEEGHVTFGFGRRICVGRHMTNDTLAIAMAVMLWAMTISRAKDEQRVDIPLKEDEFVNLDLVQRPVPFKCNIVPRFPEVLDMLAAERDRHN</sequence>
<accession>A0ACB8SFH4</accession>
<reference evidence="1" key="1">
    <citation type="submission" date="2021-03" db="EMBL/GenBank/DDBJ databases">
        <authorList>
            <consortium name="DOE Joint Genome Institute"/>
            <person name="Ahrendt S."/>
            <person name="Looney B.P."/>
            <person name="Miyauchi S."/>
            <person name="Morin E."/>
            <person name="Drula E."/>
            <person name="Courty P.E."/>
            <person name="Chicoki N."/>
            <person name="Fauchery L."/>
            <person name="Kohler A."/>
            <person name="Kuo A."/>
            <person name="Labutti K."/>
            <person name="Pangilinan J."/>
            <person name="Lipzen A."/>
            <person name="Riley R."/>
            <person name="Andreopoulos W."/>
            <person name="He G."/>
            <person name="Johnson J."/>
            <person name="Barry K.W."/>
            <person name="Grigoriev I.V."/>
            <person name="Nagy L."/>
            <person name="Hibbett D."/>
            <person name="Henrissat B."/>
            <person name="Matheny P.B."/>
            <person name="Labbe J."/>
            <person name="Martin F."/>
        </authorList>
    </citation>
    <scope>NUCLEOTIDE SEQUENCE</scope>
    <source>
        <strain evidence="1">HHB10654</strain>
    </source>
</reference>
<evidence type="ECO:0000313" key="1">
    <source>
        <dbReference type="EMBL" id="KAI0055220.1"/>
    </source>
</evidence>
<dbReference type="Proteomes" id="UP000814140">
    <property type="component" value="Unassembled WGS sequence"/>
</dbReference>
<keyword evidence="2" id="KW-1185">Reference proteome</keyword>
<name>A0ACB8SFH4_9AGAM</name>
<comment type="caution">
    <text evidence="1">The sequence shown here is derived from an EMBL/GenBank/DDBJ whole genome shotgun (WGS) entry which is preliminary data.</text>
</comment>
<organism evidence="1 2">
    <name type="scientific">Artomyces pyxidatus</name>
    <dbReference type="NCBI Taxonomy" id="48021"/>
    <lineage>
        <taxon>Eukaryota</taxon>
        <taxon>Fungi</taxon>
        <taxon>Dikarya</taxon>
        <taxon>Basidiomycota</taxon>
        <taxon>Agaricomycotina</taxon>
        <taxon>Agaricomycetes</taxon>
        <taxon>Russulales</taxon>
        <taxon>Auriscalpiaceae</taxon>
        <taxon>Artomyces</taxon>
    </lineage>
</organism>